<dbReference type="CDD" id="cd06558">
    <property type="entry name" value="crotonase-like"/>
    <property type="match status" value="1"/>
</dbReference>
<dbReference type="InterPro" id="IPR014748">
    <property type="entry name" value="Enoyl-CoA_hydra_C"/>
</dbReference>
<evidence type="ECO:0000256" key="1">
    <source>
        <dbReference type="ARBA" id="ARBA00005254"/>
    </source>
</evidence>
<dbReference type="PANTHER" id="PTHR43459">
    <property type="entry name" value="ENOYL-COA HYDRATASE"/>
    <property type="match status" value="1"/>
</dbReference>
<gene>
    <name evidence="3" type="ORF">F8568_010985</name>
</gene>
<sequence length="285" mass="30658">MTTSTEDPATPNAGAEAAPVASGEPVILSERTDDGVLVLTLNRPGRHNAWTLEMELLYNELFEQAETDPRVRAVVITGAGRSFCPGMDMAVLDAASSGAKPYPTDQLPPRTRPVDLPKPVIAAVNGACAGIGFNQALMSDVRFAVPNAKFAAAFSQRGLVAEDGVAWILPRVVGFGNASDLLLSSRPVTGTEALEMGLVNRLLEPEELLPAAVEYAGRLARQCSPYAMSLIKRQLRDDQARSFAEGNQDARALLKEARKGPDYREGVRSFIERRPPRFEGLGKGE</sequence>
<dbReference type="AlphaFoldDB" id="A0A6I4M9Z1"/>
<evidence type="ECO:0000313" key="3">
    <source>
        <dbReference type="EMBL" id="MWA00897.1"/>
    </source>
</evidence>
<comment type="caution">
    <text evidence="3">The sequence shown here is derived from an EMBL/GenBank/DDBJ whole genome shotgun (WGS) entry which is preliminary data.</text>
</comment>
<feature type="region of interest" description="Disordered" evidence="2">
    <location>
        <begin position="1"/>
        <end position="26"/>
    </location>
</feature>
<evidence type="ECO:0008006" key="5">
    <source>
        <dbReference type="Google" id="ProtNLM"/>
    </source>
</evidence>
<proteinExistence type="inferred from homology"/>
<dbReference type="Gene3D" id="1.10.12.10">
    <property type="entry name" value="Lyase 2-enoyl-coa Hydratase, Chain A, domain 2"/>
    <property type="match status" value="1"/>
</dbReference>
<accession>A0A6I4M9Z1</accession>
<dbReference type="GO" id="GO:0003824">
    <property type="term" value="F:catalytic activity"/>
    <property type="evidence" value="ECO:0007669"/>
    <property type="project" value="UniProtKB-ARBA"/>
</dbReference>
<evidence type="ECO:0000313" key="4">
    <source>
        <dbReference type="Proteomes" id="UP000462055"/>
    </source>
</evidence>
<dbReference type="InterPro" id="IPR001753">
    <property type="entry name" value="Enoyl-CoA_hydra/iso"/>
</dbReference>
<organism evidence="3 4">
    <name type="scientific">Actinomadura physcomitrii</name>
    <dbReference type="NCBI Taxonomy" id="2650748"/>
    <lineage>
        <taxon>Bacteria</taxon>
        <taxon>Bacillati</taxon>
        <taxon>Actinomycetota</taxon>
        <taxon>Actinomycetes</taxon>
        <taxon>Streptosporangiales</taxon>
        <taxon>Thermomonosporaceae</taxon>
        <taxon>Actinomadura</taxon>
    </lineage>
</organism>
<dbReference type="RefSeq" id="WP_151593425.1">
    <property type="nucleotide sequence ID" value="NZ_WBMS02000007.1"/>
</dbReference>
<evidence type="ECO:0000256" key="2">
    <source>
        <dbReference type="SAM" id="MobiDB-lite"/>
    </source>
</evidence>
<reference evidence="3" key="1">
    <citation type="submission" date="2019-12" db="EMBL/GenBank/DDBJ databases">
        <title>Actinomadura physcomitrii sp. nov., a novel actinomycete isolated from moss [Physcomitrium sphaericum (Ludw) Fuernr].</title>
        <authorList>
            <person name="Zhuang X."/>
        </authorList>
    </citation>
    <scope>NUCLEOTIDE SEQUENCE [LARGE SCALE GENOMIC DNA]</scope>
    <source>
        <strain evidence="3">LD22</strain>
    </source>
</reference>
<dbReference type="Pfam" id="PF00378">
    <property type="entry name" value="ECH_1"/>
    <property type="match status" value="1"/>
</dbReference>
<dbReference type="Gene3D" id="3.90.226.10">
    <property type="entry name" value="2-enoyl-CoA Hydratase, Chain A, domain 1"/>
    <property type="match status" value="1"/>
</dbReference>
<name>A0A6I4M9Z1_9ACTN</name>
<dbReference type="SUPFAM" id="SSF52096">
    <property type="entry name" value="ClpP/crotonase"/>
    <property type="match status" value="1"/>
</dbReference>
<dbReference type="InterPro" id="IPR029045">
    <property type="entry name" value="ClpP/crotonase-like_dom_sf"/>
</dbReference>
<dbReference type="PANTHER" id="PTHR43459:SF1">
    <property type="entry name" value="EG:BACN32G11.4 PROTEIN"/>
    <property type="match status" value="1"/>
</dbReference>
<keyword evidence="4" id="KW-1185">Reference proteome</keyword>
<protein>
    <recommendedName>
        <fullName evidence="5">Enoyl-CoA hydratase</fullName>
    </recommendedName>
</protein>
<dbReference type="EMBL" id="WBMS02000007">
    <property type="protein sequence ID" value="MWA00897.1"/>
    <property type="molecule type" value="Genomic_DNA"/>
</dbReference>
<comment type="similarity">
    <text evidence="1">Belongs to the enoyl-CoA hydratase/isomerase family.</text>
</comment>
<dbReference type="Proteomes" id="UP000462055">
    <property type="component" value="Unassembled WGS sequence"/>
</dbReference>